<keyword evidence="2" id="KW-1185">Reference proteome</keyword>
<dbReference type="InterPro" id="IPR043128">
    <property type="entry name" value="Rev_trsase/Diguanyl_cyclase"/>
</dbReference>
<dbReference type="EMBL" id="BQNB010021169">
    <property type="protein sequence ID" value="GJU03590.1"/>
    <property type="molecule type" value="Genomic_DNA"/>
</dbReference>
<name>A0ABQ5IV20_9ASTR</name>
<reference evidence="1" key="2">
    <citation type="submission" date="2022-01" db="EMBL/GenBank/DDBJ databases">
        <authorList>
            <person name="Yamashiro T."/>
            <person name="Shiraishi A."/>
            <person name="Satake H."/>
            <person name="Nakayama K."/>
        </authorList>
    </citation>
    <scope>NUCLEOTIDE SEQUENCE</scope>
</reference>
<evidence type="ECO:0008006" key="3">
    <source>
        <dbReference type="Google" id="ProtNLM"/>
    </source>
</evidence>
<dbReference type="InterPro" id="IPR032567">
    <property type="entry name" value="RTL1-rel"/>
</dbReference>
<dbReference type="Gene3D" id="3.30.70.270">
    <property type="match status" value="1"/>
</dbReference>
<organism evidence="1 2">
    <name type="scientific">Tanacetum coccineum</name>
    <dbReference type="NCBI Taxonomy" id="301880"/>
    <lineage>
        <taxon>Eukaryota</taxon>
        <taxon>Viridiplantae</taxon>
        <taxon>Streptophyta</taxon>
        <taxon>Embryophyta</taxon>
        <taxon>Tracheophyta</taxon>
        <taxon>Spermatophyta</taxon>
        <taxon>Magnoliopsida</taxon>
        <taxon>eudicotyledons</taxon>
        <taxon>Gunneridae</taxon>
        <taxon>Pentapetalae</taxon>
        <taxon>asterids</taxon>
        <taxon>campanulids</taxon>
        <taxon>Asterales</taxon>
        <taxon>Asteraceae</taxon>
        <taxon>Asteroideae</taxon>
        <taxon>Anthemideae</taxon>
        <taxon>Anthemidinae</taxon>
        <taxon>Tanacetum</taxon>
    </lineage>
</organism>
<accession>A0ABQ5IV20</accession>
<comment type="caution">
    <text evidence="1">The sequence shown here is derived from an EMBL/GenBank/DDBJ whole genome shotgun (WGS) entry which is preliminary data.</text>
</comment>
<sequence length="322" mass="37635">MQIGRECNNKRKRKDWLAKYQAFNVLHRERCFATPGENKTINHPALMEYQEVEDNSEKSDLEYIPIFQDIPRNIPEDIAGLPPTRQVEFQIELKSSSDKGFIRPSSSPWGAPVLFVKKKDGSFRMCIDYRELNKLTVKNRYPLPKIVILFDQLQGSSVYSKIDLSTVPRSRGCDSEGIHEDLAKYESIKDWTSPKSPDGDSFKFLVYACGITEDCIECHHPFHYPEGKRRFHRILRCYRRRVWKRCVDAERKSEFLMQHARLKFKRRTIRLVRSELGAVIATHLDPEVLNNDGNAEWLDLQSDYDCDIRYQPGKGKMSLLML</sequence>
<dbReference type="PANTHER" id="PTHR15503:SF45">
    <property type="entry name" value="RNA-DIRECTED DNA POLYMERASE HOMOLOG"/>
    <property type="match status" value="1"/>
</dbReference>
<protein>
    <recommendedName>
        <fullName evidence="3">Reverse transcriptase domain-containing protein</fullName>
    </recommendedName>
</protein>
<dbReference type="PANTHER" id="PTHR15503">
    <property type="entry name" value="LDOC1 RELATED"/>
    <property type="match status" value="1"/>
</dbReference>
<dbReference type="Gene3D" id="3.10.10.10">
    <property type="entry name" value="HIV Type 1 Reverse Transcriptase, subunit A, domain 1"/>
    <property type="match status" value="1"/>
</dbReference>
<evidence type="ECO:0000313" key="1">
    <source>
        <dbReference type="EMBL" id="GJU03590.1"/>
    </source>
</evidence>
<dbReference type="SUPFAM" id="SSF56672">
    <property type="entry name" value="DNA/RNA polymerases"/>
    <property type="match status" value="1"/>
</dbReference>
<evidence type="ECO:0000313" key="2">
    <source>
        <dbReference type="Proteomes" id="UP001151760"/>
    </source>
</evidence>
<proteinExistence type="predicted"/>
<reference evidence="1" key="1">
    <citation type="journal article" date="2022" name="Int. J. Mol. Sci.">
        <title>Draft Genome of Tanacetum Coccineum: Genomic Comparison of Closely Related Tanacetum-Family Plants.</title>
        <authorList>
            <person name="Yamashiro T."/>
            <person name="Shiraishi A."/>
            <person name="Nakayama K."/>
            <person name="Satake H."/>
        </authorList>
    </citation>
    <scope>NUCLEOTIDE SEQUENCE</scope>
</reference>
<dbReference type="Proteomes" id="UP001151760">
    <property type="component" value="Unassembled WGS sequence"/>
</dbReference>
<dbReference type="InterPro" id="IPR043502">
    <property type="entry name" value="DNA/RNA_pol_sf"/>
</dbReference>
<dbReference type="CDD" id="cd01647">
    <property type="entry name" value="RT_LTR"/>
    <property type="match status" value="1"/>
</dbReference>
<gene>
    <name evidence="1" type="ORF">Tco_1113928</name>
</gene>